<dbReference type="GO" id="GO:0097527">
    <property type="term" value="P:necroptotic signaling pathway"/>
    <property type="evidence" value="ECO:0007669"/>
    <property type="project" value="TreeGrafter"/>
</dbReference>
<dbReference type="GO" id="GO:0005524">
    <property type="term" value="F:ATP binding"/>
    <property type="evidence" value="ECO:0007669"/>
    <property type="project" value="UniProtKB-KW"/>
</dbReference>
<dbReference type="PROSITE" id="PS00109">
    <property type="entry name" value="PROTEIN_KINASE_TYR"/>
    <property type="match status" value="1"/>
</dbReference>
<evidence type="ECO:0000259" key="3">
    <source>
        <dbReference type="PROSITE" id="PS50011"/>
    </source>
</evidence>
<gene>
    <name evidence="4" type="ORF">Glove_21g361</name>
</gene>
<protein>
    <recommendedName>
        <fullName evidence="3">Protein kinase domain-containing protein</fullName>
    </recommendedName>
</protein>
<dbReference type="InterPro" id="IPR059179">
    <property type="entry name" value="MLKL-like_MCAfunc"/>
</dbReference>
<keyword evidence="5" id="KW-1185">Reference proteome</keyword>
<dbReference type="InterPro" id="IPR051681">
    <property type="entry name" value="Ser/Thr_Kinases-Pseudokinases"/>
</dbReference>
<proteinExistence type="predicted"/>
<dbReference type="CDD" id="cd21037">
    <property type="entry name" value="MLKL_NTD"/>
    <property type="match status" value="1"/>
</dbReference>
<dbReference type="InterPro" id="IPR006597">
    <property type="entry name" value="Sel1-like"/>
</dbReference>
<dbReference type="Proteomes" id="UP000266861">
    <property type="component" value="Unassembled WGS sequence"/>
</dbReference>
<dbReference type="Gene3D" id="1.25.40.10">
    <property type="entry name" value="Tetratricopeptide repeat domain"/>
    <property type="match status" value="1"/>
</dbReference>
<feature type="domain" description="Protein kinase" evidence="3">
    <location>
        <begin position="208"/>
        <end position="481"/>
    </location>
</feature>
<dbReference type="InterPro" id="IPR008266">
    <property type="entry name" value="Tyr_kinase_AS"/>
</dbReference>
<dbReference type="InterPro" id="IPR001245">
    <property type="entry name" value="Ser-Thr/Tyr_kinase_cat_dom"/>
</dbReference>
<dbReference type="SMART" id="SM00671">
    <property type="entry name" value="SEL1"/>
    <property type="match status" value="3"/>
</dbReference>
<dbReference type="SUPFAM" id="SSF81901">
    <property type="entry name" value="HCP-like"/>
    <property type="match status" value="1"/>
</dbReference>
<organism evidence="4 5">
    <name type="scientific">Diversispora epigaea</name>
    <dbReference type="NCBI Taxonomy" id="1348612"/>
    <lineage>
        <taxon>Eukaryota</taxon>
        <taxon>Fungi</taxon>
        <taxon>Fungi incertae sedis</taxon>
        <taxon>Mucoromycota</taxon>
        <taxon>Glomeromycotina</taxon>
        <taxon>Glomeromycetes</taxon>
        <taxon>Diversisporales</taxon>
        <taxon>Diversisporaceae</taxon>
        <taxon>Diversispora</taxon>
    </lineage>
</organism>
<dbReference type="Gene3D" id="1.10.510.10">
    <property type="entry name" value="Transferase(Phosphotransferase) domain 1"/>
    <property type="match status" value="1"/>
</dbReference>
<accession>A0A397JKB1</accession>
<dbReference type="SUPFAM" id="SSF56112">
    <property type="entry name" value="Protein kinase-like (PK-like)"/>
    <property type="match status" value="1"/>
</dbReference>
<dbReference type="InterPro" id="IPR036537">
    <property type="entry name" value="Adaptor_Cbl_N_dom_sf"/>
</dbReference>
<reference evidence="4 5" key="1">
    <citation type="submission" date="2018-08" db="EMBL/GenBank/DDBJ databases">
        <title>Genome and evolution of the arbuscular mycorrhizal fungus Diversispora epigaea (formerly Glomus versiforme) and its bacterial endosymbionts.</title>
        <authorList>
            <person name="Sun X."/>
            <person name="Fei Z."/>
            <person name="Harrison M."/>
        </authorList>
    </citation>
    <scope>NUCLEOTIDE SEQUENCE [LARGE SCALE GENOMIC DNA]</scope>
    <source>
        <strain evidence="4 5">IT104</strain>
    </source>
</reference>
<dbReference type="AlphaFoldDB" id="A0A397JKB1"/>
<evidence type="ECO:0000256" key="2">
    <source>
        <dbReference type="ARBA" id="ARBA00022840"/>
    </source>
</evidence>
<dbReference type="InterPro" id="IPR000719">
    <property type="entry name" value="Prot_kinase_dom"/>
</dbReference>
<dbReference type="PANTHER" id="PTHR44329:SF298">
    <property type="entry name" value="MIXED LINEAGE KINASE DOMAIN-LIKE PROTEIN"/>
    <property type="match status" value="1"/>
</dbReference>
<sequence>MTSNRSISKASVAASNIKSAAVVADAITPFVPFISDITNVVNEIISIYQTAEHNKRICGSLLSRATSAQTAINNLKIRRLENEDLFKSKEFYINFQSLVKIIDRIKKFIEEVSQIKGLSKFLSAKSIEGEFQELTSDFDGLMRVMNFTIAIQNKIQMDEEKEIVKRDISEMNTYLKEIQGGIVDGMSEINSKLEDITQLNLAWQKNLLGEDENILESATINLTELQEPPSPVKRGDKVYKKIRIGEEVAIKEKILKEDEKKYLNDIISQVAILKKLKESKYILKFYGIAQDSNAMYMVTEWCELGNLQEYYREYKLEWSEKTQLAVDIARGLTFLHTVCILHHDIRSENILITDHRQAKIANFNLSRGTNDPTKDIRPTIDTVRWMAPEKLIDHKKNQYTAKCEIYSFGMLLWEIAEGRIPFENERDLIVICDMIVKQKMRPSFSSDVPPEWTKISYQAMQDSPNSRPALADMFTILYSLYQKYQPAPRSRPPPSTELLELPPTDDDDDLEICDFTINVLTIKEAINEHKKKNGDKKKVWESFKFHAEEFRDMTARYWMGYYLYYNLCPADNPIEKNVRLEQAASLFKEAADIGISDAQLRYGHCLWAGEGVKRNIKESVEYFQLSANNGNGNSTAMYNIGNIYFNGIGFPKDEEKGRRFLRLAALRGQPKASDMCKKKGISLAE</sequence>
<dbReference type="PROSITE" id="PS50011">
    <property type="entry name" value="PROTEIN_KINASE_DOM"/>
    <property type="match status" value="1"/>
</dbReference>
<keyword evidence="1" id="KW-0547">Nucleotide-binding</keyword>
<dbReference type="PANTHER" id="PTHR44329">
    <property type="entry name" value="SERINE/THREONINE-PROTEIN KINASE TNNI3K-RELATED"/>
    <property type="match status" value="1"/>
</dbReference>
<dbReference type="OrthoDB" id="2384430at2759"/>
<dbReference type="EMBL" id="PQFF01000019">
    <property type="protein sequence ID" value="RHZ88795.1"/>
    <property type="molecule type" value="Genomic_DNA"/>
</dbReference>
<name>A0A397JKB1_9GLOM</name>
<dbReference type="STRING" id="1348612.A0A397JKB1"/>
<dbReference type="Pfam" id="PF08238">
    <property type="entry name" value="Sel1"/>
    <property type="match status" value="2"/>
</dbReference>
<dbReference type="InterPro" id="IPR011990">
    <property type="entry name" value="TPR-like_helical_dom_sf"/>
</dbReference>
<evidence type="ECO:0000313" key="4">
    <source>
        <dbReference type="EMBL" id="RHZ88795.1"/>
    </source>
</evidence>
<evidence type="ECO:0000256" key="1">
    <source>
        <dbReference type="ARBA" id="ARBA00022741"/>
    </source>
</evidence>
<evidence type="ECO:0000313" key="5">
    <source>
        <dbReference type="Proteomes" id="UP000266861"/>
    </source>
</evidence>
<dbReference type="GO" id="GO:0007166">
    <property type="term" value="P:cell surface receptor signaling pathway"/>
    <property type="evidence" value="ECO:0007669"/>
    <property type="project" value="InterPro"/>
</dbReference>
<keyword evidence="2" id="KW-0067">ATP-binding</keyword>
<dbReference type="InterPro" id="IPR011009">
    <property type="entry name" value="Kinase-like_dom_sf"/>
</dbReference>
<dbReference type="Pfam" id="PF07714">
    <property type="entry name" value="PK_Tyr_Ser-Thr"/>
    <property type="match status" value="1"/>
</dbReference>
<dbReference type="Gene3D" id="1.20.930.20">
    <property type="entry name" value="Adaptor protein Cbl, N-terminal domain"/>
    <property type="match status" value="1"/>
</dbReference>
<comment type="caution">
    <text evidence="4">The sequence shown here is derived from an EMBL/GenBank/DDBJ whole genome shotgun (WGS) entry which is preliminary data.</text>
</comment>
<dbReference type="GO" id="GO:0004672">
    <property type="term" value="F:protein kinase activity"/>
    <property type="evidence" value="ECO:0007669"/>
    <property type="project" value="InterPro"/>
</dbReference>